<keyword evidence="6" id="KW-0464">Manganese</keyword>
<comment type="cofactor">
    <cofactor evidence="1">
        <name>Mn(2+)</name>
        <dbReference type="ChEBI" id="CHEBI:29035"/>
    </cofactor>
</comment>
<dbReference type="PROSITE" id="PS51462">
    <property type="entry name" value="NUDIX"/>
    <property type="match status" value="1"/>
</dbReference>
<keyword evidence="5" id="KW-0460">Magnesium</keyword>
<proteinExistence type="predicted"/>
<protein>
    <submittedName>
        <fullName evidence="8">NUDIX domain-containing protein</fullName>
    </submittedName>
</protein>
<reference evidence="8 9" key="1">
    <citation type="journal article" date="2017" name="Int. J. Syst. Evol. Microbiol.">
        <title>Ramlibacter alkalitolerans sp. nov., alkali-tolerant bacterium isolated from soil of ginseng.</title>
        <authorList>
            <person name="Lee D.H."/>
            <person name="Cha C.J."/>
        </authorList>
    </citation>
    <scope>NUCLEOTIDE SEQUENCE [LARGE SCALE GENOMIC DNA]</scope>
    <source>
        <strain evidence="8 9">KACC 19305</strain>
    </source>
</reference>
<accession>A0ABS1JVN3</accession>
<sequence>MALELITQRNHETPAPSASVVLLRDGADELEVFLLRRHGQSSVLGGAYVFPGGKVDAADARWVERLDRDRETLHTLLGEPGLARDEAAGLYVAAMRELFEEAGILLAEVTPAQAAQAWAALRAGQHFDAVLAPTDLKLAASALQPWSRWITPTLSSVGRRRFDTRFFLATVPPGQDAGHDEHEATESLWIAPRAALRQYWDNRIDLAPPQIMSLTHLARHRDVASAFAAARARQPPCIRPEPHDVEGTRVLCYPGDPWHPERDQALPGPTRLCWRNGRFEPDGGLAVLVGE</sequence>
<dbReference type="Proteomes" id="UP000622707">
    <property type="component" value="Unassembled WGS sequence"/>
</dbReference>
<dbReference type="InterPro" id="IPR015797">
    <property type="entry name" value="NUDIX_hydrolase-like_dom_sf"/>
</dbReference>
<evidence type="ECO:0000313" key="8">
    <source>
        <dbReference type="EMBL" id="MBL0428252.1"/>
    </source>
</evidence>
<dbReference type="InterPro" id="IPR039121">
    <property type="entry name" value="NUDT19"/>
</dbReference>
<dbReference type="Gene3D" id="3.90.79.10">
    <property type="entry name" value="Nucleoside Triphosphate Pyrophosphohydrolase"/>
    <property type="match status" value="1"/>
</dbReference>
<evidence type="ECO:0000256" key="4">
    <source>
        <dbReference type="ARBA" id="ARBA00022801"/>
    </source>
</evidence>
<dbReference type="RefSeq" id="WP_201692882.1">
    <property type="nucleotide sequence ID" value="NZ_JAEQND010000016.1"/>
</dbReference>
<evidence type="ECO:0000256" key="5">
    <source>
        <dbReference type="ARBA" id="ARBA00022842"/>
    </source>
</evidence>
<organism evidence="8 9">
    <name type="scientific">Ramlibacter alkalitolerans</name>
    <dbReference type="NCBI Taxonomy" id="2039631"/>
    <lineage>
        <taxon>Bacteria</taxon>
        <taxon>Pseudomonadati</taxon>
        <taxon>Pseudomonadota</taxon>
        <taxon>Betaproteobacteria</taxon>
        <taxon>Burkholderiales</taxon>
        <taxon>Comamonadaceae</taxon>
        <taxon>Ramlibacter</taxon>
    </lineage>
</organism>
<keyword evidence="3" id="KW-0479">Metal-binding</keyword>
<dbReference type="PANTHER" id="PTHR12318:SF0">
    <property type="entry name" value="ACYL-COENZYME A DIPHOSPHATASE NUDT19"/>
    <property type="match status" value="1"/>
</dbReference>
<keyword evidence="9" id="KW-1185">Reference proteome</keyword>
<evidence type="ECO:0000256" key="1">
    <source>
        <dbReference type="ARBA" id="ARBA00001936"/>
    </source>
</evidence>
<feature type="domain" description="Nudix hydrolase" evidence="7">
    <location>
        <begin position="13"/>
        <end position="212"/>
    </location>
</feature>
<dbReference type="SUPFAM" id="SSF55811">
    <property type="entry name" value="Nudix"/>
    <property type="match status" value="1"/>
</dbReference>
<evidence type="ECO:0000256" key="2">
    <source>
        <dbReference type="ARBA" id="ARBA00001946"/>
    </source>
</evidence>
<evidence type="ECO:0000256" key="6">
    <source>
        <dbReference type="ARBA" id="ARBA00023211"/>
    </source>
</evidence>
<name>A0ABS1JVN3_9BURK</name>
<evidence type="ECO:0000256" key="3">
    <source>
        <dbReference type="ARBA" id="ARBA00022723"/>
    </source>
</evidence>
<keyword evidence="4" id="KW-0378">Hydrolase</keyword>
<dbReference type="CDD" id="cd18870">
    <property type="entry name" value="NUDIX_AcylCoAdiphos_Nudt19"/>
    <property type="match status" value="1"/>
</dbReference>
<dbReference type="PANTHER" id="PTHR12318">
    <property type="entry name" value="TESTOSTERONE-REGULATED PROTEIN RP2"/>
    <property type="match status" value="1"/>
</dbReference>
<gene>
    <name evidence="8" type="ORF">JI746_24320</name>
</gene>
<dbReference type="InterPro" id="IPR000086">
    <property type="entry name" value="NUDIX_hydrolase_dom"/>
</dbReference>
<dbReference type="EMBL" id="JAEQND010000016">
    <property type="protein sequence ID" value="MBL0428252.1"/>
    <property type="molecule type" value="Genomic_DNA"/>
</dbReference>
<comment type="caution">
    <text evidence="8">The sequence shown here is derived from an EMBL/GenBank/DDBJ whole genome shotgun (WGS) entry which is preliminary data.</text>
</comment>
<evidence type="ECO:0000313" key="9">
    <source>
        <dbReference type="Proteomes" id="UP000622707"/>
    </source>
</evidence>
<comment type="cofactor">
    <cofactor evidence="2">
        <name>Mg(2+)</name>
        <dbReference type="ChEBI" id="CHEBI:18420"/>
    </cofactor>
</comment>
<evidence type="ECO:0000259" key="7">
    <source>
        <dbReference type="PROSITE" id="PS51462"/>
    </source>
</evidence>